<gene>
    <name evidence="2" type="ORF">PPSIR1_19199</name>
</gene>
<protein>
    <submittedName>
        <fullName evidence="2">Uncharacterized protein</fullName>
    </submittedName>
</protein>
<evidence type="ECO:0000256" key="1">
    <source>
        <dbReference type="SAM" id="Phobius"/>
    </source>
</evidence>
<keyword evidence="1" id="KW-1133">Transmembrane helix</keyword>
<comment type="caution">
    <text evidence="2">The sequence shown here is derived from an EMBL/GenBank/DDBJ whole genome shotgun (WGS) entry which is preliminary data.</text>
</comment>
<keyword evidence="1" id="KW-0812">Transmembrane</keyword>
<accession>A6G805</accession>
<keyword evidence="1" id="KW-0472">Membrane</keyword>
<dbReference type="RefSeq" id="WP_006972850.1">
    <property type="nucleotide sequence ID" value="NZ_ABCS01000037.1"/>
</dbReference>
<feature type="transmembrane region" description="Helical" evidence="1">
    <location>
        <begin position="121"/>
        <end position="138"/>
    </location>
</feature>
<keyword evidence="3" id="KW-1185">Reference proteome</keyword>
<name>A6G805_9BACT</name>
<dbReference type="Proteomes" id="UP000005801">
    <property type="component" value="Unassembled WGS sequence"/>
</dbReference>
<dbReference type="OrthoDB" id="9849492at2"/>
<dbReference type="STRING" id="391625.PPSIR1_19199"/>
<sequence length="201" mass="21595">MGELEGLDRHLPAPTGSRRYELAASPGAVVEMLHEAGCRVLTPEQAARARGPKPFAVATGEGFVLYKPWRSGHDGPNEAMFSGDFTVGPAVEGRVVATPRGARLELRARNFAATPDQRTRAFMGVLSWLAFAVAPLAIGGLHPAALALSAFIFVGGIASTLIHDRKRRAQDLRELLAIVEGCYGPLELPEADPAPHRRRED</sequence>
<dbReference type="AlphaFoldDB" id="A6G805"/>
<dbReference type="EMBL" id="ABCS01000037">
    <property type="protein sequence ID" value="EDM77967.1"/>
    <property type="molecule type" value="Genomic_DNA"/>
</dbReference>
<evidence type="ECO:0000313" key="2">
    <source>
        <dbReference type="EMBL" id="EDM77967.1"/>
    </source>
</evidence>
<proteinExistence type="predicted"/>
<reference evidence="2 3" key="1">
    <citation type="submission" date="2007-06" db="EMBL/GenBank/DDBJ databases">
        <authorList>
            <person name="Shimkets L."/>
            <person name="Ferriera S."/>
            <person name="Johnson J."/>
            <person name="Kravitz S."/>
            <person name="Beeson K."/>
            <person name="Sutton G."/>
            <person name="Rogers Y.-H."/>
            <person name="Friedman R."/>
            <person name="Frazier M."/>
            <person name="Venter J.C."/>
        </authorList>
    </citation>
    <scope>NUCLEOTIDE SEQUENCE [LARGE SCALE GENOMIC DNA]</scope>
    <source>
        <strain evidence="2 3">SIR-1</strain>
    </source>
</reference>
<organism evidence="2 3">
    <name type="scientific">Plesiocystis pacifica SIR-1</name>
    <dbReference type="NCBI Taxonomy" id="391625"/>
    <lineage>
        <taxon>Bacteria</taxon>
        <taxon>Pseudomonadati</taxon>
        <taxon>Myxococcota</taxon>
        <taxon>Polyangia</taxon>
        <taxon>Nannocystales</taxon>
        <taxon>Nannocystaceae</taxon>
        <taxon>Plesiocystis</taxon>
    </lineage>
</organism>
<feature type="transmembrane region" description="Helical" evidence="1">
    <location>
        <begin position="144"/>
        <end position="163"/>
    </location>
</feature>
<evidence type="ECO:0000313" key="3">
    <source>
        <dbReference type="Proteomes" id="UP000005801"/>
    </source>
</evidence>